<dbReference type="OrthoDB" id="2147282at2"/>
<comment type="caution">
    <text evidence="1">The sequence shown here is derived from an EMBL/GenBank/DDBJ whole genome shotgun (WGS) entry which is preliminary data.</text>
</comment>
<dbReference type="Proteomes" id="UP000051673">
    <property type="component" value="Unassembled WGS sequence"/>
</dbReference>
<dbReference type="PATRIC" id="fig|1620.3.peg.1063"/>
<keyword evidence="2" id="KW-1185">Reference proteome</keyword>
<sequence length="268" mass="30711">MGKRQEKIVGNYLKLGQDFDGALGPVDNVLDQRAPIWLPIQLKQPQAKMTVQFATHQEQVSRETWTRLITQHSQQVTEKDFGLRSIVLDESNQQRILFVNPKTVEFQTLTIVSAPREPNFRKTQLWTGYYPGVAAVLKQLRGYLSNQSYTSCSFEMYAFLREIADGELVISQQGVNFYRDASNIAIAKVEADVLQKLIRHGLLVMLQRRLGLTSLGMSFLNYFARFYEADYQKQLAQGQAMFNGGQIKLQTSQRKSIQLPREVIKDDK</sequence>
<name>A0A0R2JF58_9LACO</name>
<protein>
    <submittedName>
        <fullName evidence="1">Uncharacterized protein</fullName>
    </submittedName>
</protein>
<proteinExistence type="predicted"/>
<evidence type="ECO:0000313" key="1">
    <source>
        <dbReference type="EMBL" id="KRN75998.1"/>
    </source>
</evidence>
<reference evidence="1 2" key="1">
    <citation type="journal article" date="2015" name="Genome Announc.">
        <title>Expanding the biotechnology potential of lactobacilli through comparative genomics of 213 strains and associated genera.</title>
        <authorList>
            <person name="Sun Z."/>
            <person name="Harris H.M."/>
            <person name="McCann A."/>
            <person name="Guo C."/>
            <person name="Argimon S."/>
            <person name="Zhang W."/>
            <person name="Yang X."/>
            <person name="Jeffery I.B."/>
            <person name="Cooney J.C."/>
            <person name="Kagawa T.F."/>
            <person name="Liu W."/>
            <person name="Song Y."/>
            <person name="Salvetti E."/>
            <person name="Wrobel A."/>
            <person name="Rasinkangas P."/>
            <person name="Parkhill J."/>
            <person name="Rea M.C."/>
            <person name="O'Sullivan O."/>
            <person name="Ritari J."/>
            <person name="Douillard F.P."/>
            <person name="Paul Ross R."/>
            <person name="Yang R."/>
            <person name="Briner A.E."/>
            <person name="Felis G.E."/>
            <person name="de Vos W.M."/>
            <person name="Barrangou R."/>
            <person name="Klaenhammer T.R."/>
            <person name="Caufield P.W."/>
            <person name="Cui Y."/>
            <person name="Zhang H."/>
            <person name="O'Toole P.W."/>
        </authorList>
    </citation>
    <scope>NUCLEOTIDE SEQUENCE [LARGE SCALE GENOMIC DNA]</scope>
    <source>
        <strain evidence="1 2">DSM 20014</strain>
    </source>
</reference>
<gene>
    <name evidence="1" type="ORF">IV67_GL001048</name>
</gene>
<dbReference type="EMBL" id="JQCD01000031">
    <property type="protein sequence ID" value="KRN75998.1"/>
    <property type="molecule type" value="Genomic_DNA"/>
</dbReference>
<evidence type="ECO:0000313" key="2">
    <source>
        <dbReference type="Proteomes" id="UP000051673"/>
    </source>
</evidence>
<accession>A0A0R2JF58</accession>
<dbReference type="RefSeq" id="WP_057788829.1">
    <property type="nucleotide sequence ID" value="NZ_JQCD01000031.1"/>
</dbReference>
<dbReference type="STRING" id="1620.IV67_GL001048"/>
<dbReference type="AlphaFoldDB" id="A0A0R2JF58"/>
<organism evidence="1 2">
    <name type="scientific">Weissella minor</name>
    <dbReference type="NCBI Taxonomy" id="1620"/>
    <lineage>
        <taxon>Bacteria</taxon>
        <taxon>Bacillati</taxon>
        <taxon>Bacillota</taxon>
        <taxon>Bacilli</taxon>
        <taxon>Lactobacillales</taxon>
        <taxon>Lactobacillaceae</taxon>
        <taxon>Weissella</taxon>
    </lineage>
</organism>